<keyword evidence="3" id="KW-0341">Growth regulation</keyword>
<feature type="domain" description="F-box" evidence="4">
    <location>
        <begin position="145"/>
        <end position="192"/>
    </location>
</feature>
<dbReference type="PROSITE" id="PS50181">
    <property type="entry name" value="FBOX"/>
    <property type="match status" value="1"/>
</dbReference>
<dbReference type="SUPFAM" id="SSF52047">
    <property type="entry name" value="RNI-like"/>
    <property type="match status" value="1"/>
</dbReference>
<dbReference type="InterPro" id="IPR001810">
    <property type="entry name" value="F-box_dom"/>
</dbReference>
<comment type="caution">
    <text evidence="5">The sequence shown here is derived from an EMBL/GenBank/DDBJ whole genome shotgun (WGS) entry which is preliminary data.</text>
</comment>
<dbReference type="Pfam" id="PF00646">
    <property type="entry name" value="F-box"/>
    <property type="match status" value="1"/>
</dbReference>
<evidence type="ECO:0000256" key="1">
    <source>
        <dbReference type="ARBA" id="ARBA00006974"/>
    </source>
</evidence>
<reference evidence="5 6" key="1">
    <citation type="journal article" date="2024" name="G3 (Bethesda)">
        <title>Genome assembly of Hibiscus sabdariffa L. provides insights into metabolisms of medicinal natural products.</title>
        <authorList>
            <person name="Kim T."/>
        </authorList>
    </citation>
    <scope>NUCLEOTIDE SEQUENCE [LARGE SCALE GENOMIC DNA]</scope>
    <source>
        <strain evidence="5">TK-2024</strain>
        <tissue evidence="5">Old leaves</tissue>
    </source>
</reference>
<dbReference type="InterPro" id="IPR036047">
    <property type="entry name" value="F-box-like_dom_sf"/>
</dbReference>
<name>A0ABR2CSR3_9ROSI</name>
<proteinExistence type="inferred from homology"/>
<gene>
    <name evidence="5" type="ORF">V6N12_056359</name>
</gene>
<keyword evidence="2" id="KW-0217">Developmental protein</keyword>
<evidence type="ECO:0000256" key="3">
    <source>
        <dbReference type="ARBA" id="ARBA00022604"/>
    </source>
</evidence>
<dbReference type="PANTHER" id="PTHR31175:SF82">
    <property type="entry name" value="AUXIN-RESPONSIVE PROTEIN SAUR65"/>
    <property type="match status" value="1"/>
</dbReference>
<protein>
    <recommendedName>
        <fullName evidence="4">F-box domain-containing protein</fullName>
    </recommendedName>
</protein>
<dbReference type="Gene3D" id="1.20.1280.50">
    <property type="match status" value="1"/>
</dbReference>
<accession>A0ABR2CSR3</accession>
<comment type="similarity">
    <text evidence="1">Belongs to the ARG7 family.</text>
</comment>
<keyword evidence="6" id="KW-1185">Reference proteome</keyword>
<evidence type="ECO:0000313" key="6">
    <source>
        <dbReference type="Proteomes" id="UP001472677"/>
    </source>
</evidence>
<dbReference type="Pfam" id="PF02519">
    <property type="entry name" value="Auxin_inducible"/>
    <property type="match status" value="1"/>
</dbReference>
<dbReference type="Proteomes" id="UP001472677">
    <property type="component" value="Unassembled WGS sequence"/>
</dbReference>
<dbReference type="InterPro" id="IPR032675">
    <property type="entry name" value="LRR_dom_sf"/>
</dbReference>
<evidence type="ECO:0000256" key="2">
    <source>
        <dbReference type="ARBA" id="ARBA00022473"/>
    </source>
</evidence>
<organism evidence="5 6">
    <name type="scientific">Hibiscus sabdariffa</name>
    <name type="common">roselle</name>
    <dbReference type="NCBI Taxonomy" id="183260"/>
    <lineage>
        <taxon>Eukaryota</taxon>
        <taxon>Viridiplantae</taxon>
        <taxon>Streptophyta</taxon>
        <taxon>Embryophyta</taxon>
        <taxon>Tracheophyta</taxon>
        <taxon>Spermatophyta</taxon>
        <taxon>Magnoliopsida</taxon>
        <taxon>eudicotyledons</taxon>
        <taxon>Gunneridae</taxon>
        <taxon>Pentapetalae</taxon>
        <taxon>rosids</taxon>
        <taxon>malvids</taxon>
        <taxon>Malvales</taxon>
        <taxon>Malvaceae</taxon>
        <taxon>Malvoideae</taxon>
        <taxon>Hibiscus</taxon>
    </lineage>
</organism>
<dbReference type="InterPro" id="IPR003676">
    <property type="entry name" value="SAUR_fam"/>
</dbReference>
<dbReference type="Gene3D" id="3.80.10.10">
    <property type="entry name" value="Ribonuclease Inhibitor"/>
    <property type="match status" value="1"/>
</dbReference>
<dbReference type="SMART" id="SM00256">
    <property type="entry name" value="FBOX"/>
    <property type="match status" value="1"/>
</dbReference>
<sequence>MTRKWQKIAAIVRKRIASTMTNKNIAAAYHSNKSSVVDKGCFVIYTTDKIRFVIPLAFLGNCIFRELFKMSEEEFGLPSDGPITLPCDSVVMNYIVSLVKRGLAKDMERAVLNSIKTYHCSSDTRFNQVHANAKFFHQANMEIAETISSGLPHDALFIVLAYLPLFELLSLSGVCRSLRDAVENDVLPWLNIIVEKPLNFRLSDEILMKISSKAKCSLRTLAVMCCYKITDDGLQRVIDQNPLISCTGFTPNGVITAVQKLSFGRHGLKSLRLNGIANMKKEHLKRIRYYLQTNPKLQRIHPKRQPLLYHNYKRFQAYRWEEHGRVIDVEICPKCNQVQVVFDCPREDCKRKQDYSMTGCRMCVFCVPRCEECGKCVENEDLEETVCADTLCSDCWVLLSKCNFCNKPCCSQHSNMQIISTSSIGWICSVCHYEYDDIE</sequence>
<dbReference type="PANTHER" id="PTHR31175">
    <property type="entry name" value="AUXIN-RESPONSIVE FAMILY PROTEIN"/>
    <property type="match status" value="1"/>
</dbReference>
<evidence type="ECO:0000259" key="4">
    <source>
        <dbReference type="PROSITE" id="PS50181"/>
    </source>
</evidence>
<evidence type="ECO:0000313" key="5">
    <source>
        <dbReference type="EMBL" id="KAK8522658.1"/>
    </source>
</evidence>
<dbReference type="SUPFAM" id="SSF81383">
    <property type="entry name" value="F-box domain"/>
    <property type="match status" value="1"/>
</dbReference>
<dbReference type="EMBL" id="JBBPBM010000045">
    <property type="protein sequence ID" value="KAK8522658.1"/>
    <property type="molecule type" value="Genomic_DNA"/>
</dbReference>